<protein>
    <submittedName>
        <fullName evidence="2">Uncharacterized protein</fullName>
    </submittedName>
</protein>
<keyword evidence="1" id="KW-1133">Transmembrane helix</keyword>
<name>A0A453I2A6_AEGTS</name>
<dbReference type="Gramene" id="AET4Gv20416500.25">
    <property type="protein sequence ID" value="AET4Gv20416500.25"/>
    <property type="gene ID" value="AET4Gv20416500"/>
</dbReference>
<organism evidence="2 3">
    <name type="scientific">Aegilops tauschii subsp. strangulata</name>
    <name type="common">Goatgrass</name>
    <dbReference type="NCBI Taxonomy" id="200361"/>
    <lineage>
        <taxon>Eukaryota</taxon>
        <taxon>Viridiplantae</taxon>
        <taxon>Streptophyta</taxon>
        <taxon>Embryophyta</taxon>
        <taxon>Tracheophyta</taxon>
        <taxon>Spermatophyta</taxon>
        <taxon>Magnoliopsida</taxon>
        <taxon>Liliopsida</taxon>
        <taxon>Poales</taxon>
        <taxon>Poaceae</taxon>
        <taxon>BOP clade</taxon>
        <taxon>Pooideae</taxon>
        <taxon>Triticodae</taxon>
        <taxon>Triticeae</taxon>
        <taxon>Triticinae</taxon>
        <taxon>Aegilops</taxon>
    </lineage>
</organism>
<dbReference type="Proteomes" id="UP000015105">
    <property type="component" value="Chromosome 4D"/>
</dbReference>
<evidence type="ECO:0000313" key="3">
    <source>
        <dbReference type="Proteomes" id="UP000015105"/>
    </source>
</evidence>
<dbReference type="EnsemblPlants" id="AET4Gv20416500.25">
    <property type="protein sequence ID" value="AET4Gv20416500.25"/>
    <property type="gene ID" value="AET4Gv20416500"/>
</dbReference>
<reference evidence="2" key="5">
    <citation type="journal article" date="2021" name="G3 (Bethesda)">
        <title>Aegilops tauschii genome assembly Aet v5.0 features greater sequence contiguity and improved annotation.</title>
        <authorList>
            <person name="Wang L."/>
            <person name="Zhu T."/>
            <person name="Rodriguez J.C."/>
            <person name="Deal K.R."/>
            <person name="Dubcovsky J."/>
            <person name="McGuire P.E."/>
            <person name="Lux T."/>
            <person name="Spannagl M."/>
            <person name="Mayer K.F.X."/>
            <person name="Baldrich P."/>
            <person name="Meyers B.C."/>
            <person name="Huo N."/>
            <person name="Gu Y.Q."/>
            <person name="Zhou H."/>
            <person name="Devos K.M."/>
            <person name="Bennetzen J.L."/>
            <person name="Unver T."/>
            <person name="Budak H."/>
            <person name="Gulick P.J."/>
            <person name="Galiba G."/>
            <person name="Kalapos B."/>
            <person name="Nelson D.R."/>
            <person name="Li P."/>
            <person name="You F.M."/>
            <person name="Luo M.C."/>
            <person name="Dvorak J."/>
        </authorList>
    </citation>
    <scope>NUCLEOTIDE SEQUENCE [LARGE SCALE GENOMIC DNA]</scope>
    <source>
        <strain evidence="2">cv. AL8/78</strain>
    </source>
</reference>
<reference evidence="2" key="3">
    <citation type="journal article" date="2017" name="Nature">
        <title>Genome sequence of the progenitor of the wheat D genome Aegilops tauschii.</title>
        <authorList>
            <person name="Luo M.C."/>
            <person name="Gu Y.Q."/>
            <person name="Puiu D."/>
            <person name="Wang H."/>
            <person name="Twardziok S.O."/>
            <person name="Deal K.R."/>
            <person name="Huo N."/>
            <person name="Zhu T."/>
            <person name="Wang L."/>
            <person name="Wang Y."/>
            <person name="McGuire P.E."/>
            <person name="Liu S."/>
            <person name="Long H."/>
            <person name="Ramasamy R.K."/>
            <person name="Rodriguez J.C."/>
            <person name="Van S.L."/>
            <person name="Yuan L."/>
            <person name="Wang Z."/>
            <person name="Xia Z."/>
            <person name="Xiao L."/>
            <person name="Anderson O.D."/>
            <person name="Ouyang S."/>
            <person name="Liang Y."/>
            <person name="Zimin A.V."/>
            <person name="Pertea G."/>
            <person name="Qi P."/>
            <person name="Bennetzen J.L."/>
            <person name="Dai X."/>
            <person name="Dawson M.W."/>
            <person name="Muller H.G."/>
            <person name="Kugler K."/>
            <person name="Rivarola-Duarte L."/>
            <person name="Spannagl M."/>
            <person name="Mayer K.F.X."/>
            <person name="Lu F.H."/>
            <person name="Bevan M.W."/>
            <person name="Leroy P."/>
            <person name="Li P."/>
            <person name="You F.M."/>
            <person name="Sun Q."/>
            <person name="Liu Z."/>
            <person name="Lyons E."/>
            <person name="Wicker T."/>
            <person name="Salzberg S.L."/>
            <person name="Devos K.M."/>
            <person name="Dvorak J."/>
        </authorList>
    </citation>
    <scope>NUCLEOTIDE SEQUENCE [LARGE SCALE GENOMIC DNA]</scope>
    <source>
        <strain evidence="2">cv. AL8/78</strain>
    </source>
</reference>
<reference evidence="3" key="2">
    <citation type="journal article" date="2017" name="Nat. Plants">
        <title>The Aegilops tauschii genome reveals multiple impacts of transposons.</title>
        <authorList>
            <person name="Zhao G."/>
            <person name="Zou C."/>
            <person name="Li K."/>
            <person name="Wang K."/>
            <person name="Li T."/>
            <person name="Gao L."/>
            <person name="Zhang X."/>
            <person name="Wang H."/>
            <person name="Yang Z."/>
            <person name="Liu X."/>
            <person name="Jiang W."/>
            <person name="Mao L."/>
            <person name="Kong X."/>
            <person name="Jiao Y."/>
            <person name="Jia J."/>
        </authorList>
    </citation>
    <scope>NUCLEOTIDE SEQUENCE [LARGE SCALE GENOMIC DNA]</scope>
    <source>
        <strain evidence="3">cv. AL8/78</strain>
    </source>
</reference>
<reference evidence="3" key="1">
    <citation type="journal article" date="2014" name="Science">
        <title>Ancient hybridizations among the ancestral genomes of bread wheat.</title>
        <authorList>
            <consortium name="International Wheat Genome Sequencing Consortium,"/>
            <person name="Marcussen T."/>
            <person name="Sandve S.R."/>
            <person name="Heier L."/>
            <person name="Spannagl M."/>
            <person name="Pfeifer M."/>
            <person name="Jakobsen K.S."/>
            <person name="Wulff B.B."/>
            <person name="Steuernagel B."/>
            <person name="Mayer K.F."/>
            <person name="Olsen O.A."/>
        </authorList>
    </citation>
    <scope>NUCLEOTIDE SEQUENCE [LARGE SCALE GENOMIC DNA]</scope>
    <source>
        <strain evidence="3">cv. AL8/78</strain>
    </source>
</reference>
<reference evidence="2" key="4">
    <citation type="submission" date="2019-03" db="UniProtKB">
        <authorList>
            <consortium name="EnsemblPlants"/>
        </authorList>
    </citation>
    <scope>IDENTIFICATION</scope>
</reference>
<keyword evidence="1" id="KW-0472">Membrane</keyword>
<evidence type="ECO:0000313" key="2">
    <source>
        <dbReference type="EnsemblPlants" id="AET4Gv20416500.25"/>
    </source>
</evidence>
<keyword evidence="3" id="KW-1185">Reference proteome</keyword>
<evidence type="ECO:0000256" key="1">
    <source>
        <dbReference type="SAM" id="Phobius"/>
    </source>
</evidence>
<proteinExistence type="predicted"/>
<feature type="transmembrane region" description="Helical" evidence="1">
    <location>
        <begin position="41"/>
        <end position="59"/>
    </location>
</feature>
<sequence>MAACVGDLRASLVGGHRGARDVGEGGYLNTQHNIGRFLKKYNVFAQIVLLAFYNFYVRVRYTISCLKKQLLISVNG</sequence>
<keyword evidence="1" id="KW-0812">Transmembrane</keyword>
<dbReference type="AlphaFoldDB" id="A0A453I2A6"/>
<accession>A0A453I2A6</accession>